<dbReference type="InterPro" id="IPR000073">
    <property type="entry name" value="AB_hydrolase_1"/>
</dbReference>
<feature type="domain" description="AB hydrolase-1" evidence="2">
    <location>
        <begin position="62"/>
        <end position="317"/>
    </location>
</feature>
<name>A0A6A4KZA4_9ERIC</name>
<evidence type="ECO:0000313" key="3">
    <source>
        <dbReference type="EMBL" id="KAE9449364.1"/>
    </source>
</evidence>
<keyword evidence="1" id="KW-0732">Signal</keyword>
<feature type="signal peptide" evidence="1">
    <location>
        <begin position="1"/>
        <end position="19"/>
    </location>
</feature>
<dbReference type="Proteomes" id="UP000428333">
    <property type="component" value="Linkage Group LG11"/>
</dbReference>
<evidence type="ECO:0000256" key="1">
    <source>
        <dbReference type="SAM" id="SignalP"/>
    </source>
</evidence>
<dbReference type="EMBL" id="QEFC01003181">
    <property type="protein sequence ID" value="KAE9449364.1"/>
    <property type="molecule type" value="Genomic_DNA"/>
</dbReference>
<comment type="caution">
    <text evidence="3">The sequence shown here is derived from an EMBL/GenBank/DDBJ whole genome shotgun (WGS) entry which is preliminary data.</text>
</comment>
<dbReference type="Pfam" id="PF12697">
    <property type="entry name" value="Abhydrolase_6"/>
    <property type="match status" value="1"/>
</dbReference>
<feature type="non-terminal residue" evidence="3">
    <location>
        <position position="1"/>
    </location>
</feature>
<protein>
    <recommendedName>
        <fullName evidence="2">AB hydrolase-1 domain-containing protein</fullName>
    </recommendedName>
</protein>
<proteinExistence type="predicted"/>
<organism evidence="3 4">
    <name type="scientific">Rhododendron williamsianum</name>
    <dbReference type="NCBI Taxonomy" id="262921"/>
    <lineage>
        <taxon>Eukaryota</taxon>
        <taxon>Viridiplantae</taxon>
        <taxon>Streptophyta</taxon>
        <taxon>Embryophyta</taxon>
        <taxon>Tracheophyta</taxon>
        <taxon>Spermatophyta</taxon>
        <taxon>Magnoliopsida</taxon>
        <taxon>eudicotyledons</taxon>
        <taxon>Gunneridae</taxon>
        <taxon>Pentapetalae</taxon>
        <taxon>asterids</taxon>
        <taxon>Ericales</taxon>
        <taxon>Ericaceae</taxon>
        <taxon>Ericoideae</taxon>
        <taxon>Rhodoreae</taxon>
        <taxon>Rhododendron</taxon>
    </lineage>
</organism>
<evidence type="ECO:0000313" key="4">
    <source>
        <dbReference type="Proteomes" id="UP000428333"/>
    </source>
</evidence>
<dbReference type="Gene3D" id="3.40.50.1820">
    <property type="entry name" value="alpha/beta hydrolase"/>
    <property type="match status" value="2"/>
</dbReference>
<reference evidence="3 4" key="1">
    <citation type="journal article" date="2019" name="Genome Biol. Evol.">
        <title>The Rhododendron genome and chromosomal organization provide insight into shared whole-genome duplications across the heath family (Ericaceae).</title>
        <authorList>
            <person name="Soza V.L."/>
            <person name="Lindsley D."/>
            <person name="Waalkes A."/>
            <person name="Ramage E."/>
            <person name="Patwardhan R.P."/>
            <person name="Burton J.N."/>
            <person name="Adey A."/>
            <person name="Kumar A."/>
            <person name="Qiu R."/>
            <person name="Shendure J."/>
            <person name="Hall B."/>
        </authorList>
    </citation>
    <scope>NUCLEOTIDE SEQUENCE [LARGE SCALE GENOMIC DNA]</scope>
    <source>
        <strain evidence="3">RSF 1966-606</strain>
    </source>
</reference>
<dbReference type="OrthoDB" id="6431331at2759"/>
<dbReference type="PANTHER" id="PTHR43689:SF37">
    <property type="entry name" value="ALPHA_BETA HYDROLASE DOMAIN-CONTAINING PROTEIN VTE7"/>
    <property type="match status" value="1"/>
</dbReference>
<keyword evidence="4" id="KW-1185">Reference proteome</keyword>
<evidence type="ECO:0000259" key="2">
    <source>
        <dbReference type="Pfam" id="PF12697"/>
    </source>
</evidence>
<gene>
    <name evidence="3" type="ORF">C3L33_18754</name>
</gene>
<dbReference type="PANTHER" id="PTHR43689">
    <property type="entry name" value="HYDROLASE"/>
    <property type="match status" value="1"/>
</dbReference>
<accession>A0A6A4KZA4</accession>
<feature type="chain" id="PRO_5025541471" description="AB hydrolase-1 domain-containing protein" evidence="1">
    <location>
        <begin position="20"/>
        <end position="347"/>
    </location>
</feature>
<dbReference type="InterPro" id="IPR029058">
    <property type="entry name" value="AB_hydrolase_fold"/>
</dbReference>
<dbReference type="AlphaFoldDB" id="A0A6A4KZA4"/>
<dbReference type="SUPFAM" id="SSF53474">
    <property type="entry name" value="alpha/beta-Hydrolases"/>
    <property type="match status" value="1"/>
</dbReference>
<dbReference type="GO" id="GO:0016787">
    <property type="term" value="F:hydrolase activity"/>
    <property type="evidence" value="ECO:0007669"/>
    <property type="project" value="UniProtKB-ARBA"/>
</dbReference>
<sequence length="347" mass="38563">MVGLMMAGLTLGFFPVIGGKRMECGGGKLMHVRASSGFPSFLPKEVHQIKDPFARTLAQRIQRLPVQLWKSHIKRPMILVGPSLGGAVAIDFAVNYPEAVSISIRSAYCLISMGGYAAVENLNFEFDKLEVYMAIIYRRGKLKILQPEMFSHYGGELSCILADLENFVSVQRINCYEILLEKMIRMSAYSLMQLLKVRYESDILLWGLIMTKPSNLYLEAGLAFEEHATTSVGRLHSLLPWWEDATVDYILSGGYNVVAQIKQVKQTALVVWGECDNIVSNKLAMRLFCELGPNSRMRQIPDCGHLPHVEKPEAIAELIADFARGDSCKTEPNPLACGVDGVCVVDA</sequence>